<evidence type="ECO:0000256" key="1">
    <source>
        <dbReference type="SAM" id="Phobius"/>
    </source>
</evidence>
<dbReference type="RefSeq" id="WP_205188676.1">
    <property type="nucleotide sequence ID" value="NZ_JAFBFC010000007.1"/>
</dbReference>
<keyword evidence="1" id="KW-1133">Transmembrane helix</keyword>
<accession>A0ABS2R0Z0</accession>
<feature type="transmembrane region" description="Helical" evidence="1">
    <location>
        <begin position="7"/>
        <end position="27"/>
    </location>
</feature>
<organism evidence="2 3">
    <name type="scientific">Priestia iocasae</name>
    <dbReference type="NCBI Taxonomy" id="2291674"/>
    <lineage>
        <taxon>Bacteria</taxon>
        <taxon>Bacillati</taxon>
        <taxon>Bacillota</taxon>
        <taxon>Bacilli</taxon>
        <taxon>Bacillales</taxon>
        <taxon>Bacillaceae</taxon>
        <taxon>Priestia</taxon>
    </lineage>
</organism>
<evidence type="ECO:0000313" key="2">
    <source>
        <dbReference type="EMBL" id="MBM7704671.1"/>
    </source>
</evidence>
<proteinExistence type="predicted"/>
<protein>
    <submittedName>
        <fullName evidence="2">Na+-translocating ferredoxin:NAD+ oxidoreductase RnfA subunit</fullName>
    </submittedName>
</protein>
<reference evidence="2 3" key="1">
    <citation type="submission" date="2021-01" db="EMBL/GenBank/DDBJ databases">
        <title>Genomic Encyclopedia of Type Strains, Phase IV (KMG-IV): sequencing the most valuable type-strain genomes for metagenomic binning, comparative biology and taxonomic classification.</title>
        <authorList>
            <person name="Goeker M."/>
        </authorList>
    </citation>
    <scope>NUCLEOTIDE SEQUENCE [LARGE SCALE GENOMIC DNA]</scope>
    <source>
        <strain evidence="2 3">DSM 104297</strain>
    </source>
</reference>
<dbReference type="EMBL" id="JAFBFC010000007">
    <property type="protein sequence ID" value="MBM7704671.1"/>
    <property type="molecule type" value="Genomic_DNA"/>
</dbReference>
<sequence>MNSAAELAMLISFFMSILLIFSAYWEAIHICNTPGQVKGASFIFFTTSGFIFSLFASYFHKFI</sequence>
<dbReference type="Proteomes" id="UP000809829">
    <property type="component" value="Unassembled WGS sequence"/>
</dbReference>
<keyword evidence="1" id="KW-0472">Membrane</keyword>
<name>A0ABS2R0Z0_9BACI</name>
<keyword evidence="3" id="KW-1185">Reference proteome</keyword>
<keyword evidence="1" id="KW-0812">Transmembrane</keyword>
<evidence type="ECO:0000313" key="3">
    <source>
        <dbReference type="Proteomes" id="UP000809829"/>
    </source>
</evidence>
<gene>
    <name evidence="2" type="ORF">JOC83_003528</name>
</gene>
<comment type="caution">
    <text evidence="2">The sequence shown here is derived from an EMBL/GenBank/DDBJ whole genome shotgun (WGS) entry which is preliminary data.</text>
</comment>
<feature type="transmembrane region" description="Helical" evidence="1">
    <location>
        <begin position="39"/>
        <end position="59"/>
    </location>
</feature>